<feature type="domain" description="N-acetylmuramoyl-L-alanine amidase" evidence="6">
    <location>
        <begin position="104"/>
        <end position="248"/>
    </location>
</feature>
<dbReference type="Pfam" id="PF01510">
    <property type="entry name" value="Amidase_2"/>
    <property type="match status" value="1"/>
</dbReference>
<evidence type="ECO:0000256" key="1">
    <source>
        <dbReference type="ARBA" id="ARBA00001561"/>
    </source>
</evidence>
<dbReference type="GO" id="GO:0071555">
    <property type="term" value="P:cell wall organization"/>
    <property type="evidence" value="ECO:0007669"/>
    <property type="project" value="UniProtKB-KW"/>
</dbReference>
<organism evidence="7 8">
    <name type="scientific">Porcincola intestinalis</name>
    <dbReference type="NCBI Taxonomy" id="2606632"/>
    <lineage>
        <taxon>Bacteria</taxon>
        <taxon>Bacillati</taxon>
        <taxon>Bacillota</taxon>
        <taxon>Clostridia</taxon>
        <taxon>Lachnospirales</taxon>
        <taxon>Lachnospiraceae</taxon>
        <taxon>Porcincola</taxon>
    </lineage>
</organism>
<evidence type="ECO:0000256" key="2">
    <source>
        <dbReference type="ARBA" id="ARBA00011901"/>
    </source>
</evidence>
<evidence type="ECO:0000313" key="7">
    <source>
        <dbReference type="EMBL" id="MSS15476.1"/>
    </source>
</evidence>
<keyword evidence="3" id="KW-0378">Hydrolase</keyword>
<comment type="caution">
    <text evidence="7">The sequence shown here is derived from an EMBL/GenBank/DDBJ whole genome shotgun (WGS) entry which is preliminary data.</text>
</comment>
<evidence type="ECO:0000259" key="6">
    <source>
        <dbReference type="SMART" id="SM00644"/>
    </source>
</evidence>
<dbReference type="InterPro" id="IPR002502">
    <property type="entry name" value="Amidase_domain"/>
</dbReference>
<proteinExistence type="predicted"/>
<comment type="catalytic activity">
    <reaction evidence="1">
        <text>Hydrolyzes the link between N-acetylmuramoyl residues and L-amino acid residues in certain cell-wall glycopeptides.</text>
        <dbReference type="EC" id="3.5.1.28"/>
    </reaction>
</comment>
<dbReference type="PANTHER" id="PTHR30417">
    <property type="entry name" value="N-ACETYLMURAMOYL-L-ALANINE AMIDASE AMID"/>
    <property type="match status" value="1"/>
</dbReference>
<evidence type="ECO:0000256" key="5">
    <source>
        <dbReference type="SAM" id="Phobius"/>
    </source>
</evidence>
<protein>
    <recommendedName>
        <fullName evidence="2">N-acetylmuramoyl-L-alanine amidase</fullName>
        <ecNumber evidence="2">3.5.1.28</ecNumber>
    </recommendedName>
</protein>
<dbReference type="SUPFAM" id="SSF55846">
    <property type="entry name" value="N-acetylmuramoyl-L-alanine amidase-like"/>
    <property type="match status" value="1"/>
</dbReference>
<reference evidence="7 8" key="1">
    <citation type="submission" date="2019-08" db="EMBL/GenBank/DDBJ databases">
        <title>In-depth cultivation of the pig gut microbiome towards novel bacterial diversity and tailored functional studies.</title>
        <authorList>
            <person name="Wylensek D."/>
            <person name="Hitch T.C.A."/>
            <person name="Clavel T."/>
        </authorList>
    </citation>
    <scope>NUCLEOTIDE SEQUENCE [LARGE SCALE GENOMIC DNA]</scope>
    <source>
        <strain evidence="7 8">Oil+RF-744-WCA-WT-11</strain>
    </source>
</reference>
<dbReference type="Proteomes" id="UP000481852">
    <property type="component" value="Unassembled WGS sequence"/>
</dbReference>
<dbReference type="PANTHER" id="PTHR30417:SF1">
    <property type="entry name" value="N-ACETYLMURAMOYL-L-ALANINE AMIDASE AMID"/>
    <property type="match status" value="1"/>
</dbReference>
<dbReference type="GO" id="GO:0009253">
    <property type="term" value="P:peptidoglycan catabolic process"/>
    <property type="evidence" value="ECO:0007669"/>
    <property type="project" value="InterPro"/>
</dbReference>
<dbReference type="SMART" id="SM00644">
    <property type="entry name" value="Ami_2"/>
    <property type="match status" value="1"/>
</dbReference>
<keyword evidence="5" id="KW-1133">Transmembrane helix</keyword>
<keyword evidence="5" id="KW-0472">Membrane</keyword>
<evidence type="ECO:0000313" key="8">
    <source>
        <dbReference type="Proteomes" id="UP000481852"/>
    </source>
</evidence>
<accession>A0A6L5X901</accession>
<dbReference type="RefSeq" id="WP_154526371.1">
    <property type="nucleotide sequence ID" value="NZ_VULZ01000012.1"/>
</dbReference>
<keyword evidence="4" id="KW-0961">Cell wall biogenesis/degradation</keyword>
<dbReference type="AlphaFoldDB" id="A0A6L5X901"/>
<evidence type="ECO:0000256" key="3">
    <source>
        <dbReference type="ARBA" id="ARBA00022801"/>
    </source>
</evidence>
<dbReference type="GO" id="GO:0008745">
    <property type="term" value="F:N-acetylmuramoyl-L-alanine amidase activity"/>
    <property type="evidence" value="ECO:0007669"/>
    <property type="project" value="UniProtKB-EC"/>
</dbReference>
<evidence type="ECO:0000256" key="4">
    <source>
        <dbReference type="ARBA" id="ARBA00023316"/>
    </source>
</evidence>
<dbReference type="InterPro" id="IPR036505">
    <property type="entry name" value="Amidase/PGRP_sf"/>
</dbReference>
<feature type="transmembrane region" description="Helical" evidence="5">
    <location>
        <begin position="35"/>
        <end position="56"/>
    </location>
</feature>
<dbReference type="GO" id="GO:0009254">
    <property type="term" value="P:peptidoglycan turnover"/>
    <property type="evidence" value="ECO:0007669"/>
    <property type="project" value="TreeGrafter"/>
</dbReference>
<dbReference type="EMBL" id="VULZ01000012">
    <property type="protein sequence ID" value="MSS15476.1"/>
    <property type="molecule type" value="Genomic_DNA"/>
</dbReference>
<dbReference type="EC" id="3.5.1.28" evidence="2"/>
<keyword evidence="5" id="KW-0812">Transmembrane</keyword>
<sequence>MKRDDWYQTDGDDEYRYEDEQPNNRRRRKRKIGRLIFWIVFFEIVALIGGLLYILLPKEDPQVEELLAKKPKIPYQTEASLAARLGPAVPKPSIDVQLLDINDWSRPGIPTDGIKKIVVHYLGNPKTTAQENHDYFESLKDLQDTYMSANYVIGLKGEIIQCVPDGEVAWASNKANYYSISIENCHEDTTGRFNDSTYWSDVHLVAYLTEKYGLGRDDIIRHYDVTGKDCPKWFVEHPDDWEKFKDDVMTYRQECDDARNEKISELSKQTEKDVLKEYLDSIGTETEVEAETSDSDLWDALKKKAEAFQSSADEG</sequence>
<dbReference type="CDD" id="cd06583">
    <property type="entry name" value="PGRP"/>
    <property type="match status" value="1"/>
</dbReference>
<gene>
    <name evidence="7" type="ORF">FYJ35_10580</name>
</gene>
<dbReference type="InterPro" id="IPR051206">
    <property type="entry name" value="NAMLAA_amidase_2"/>
</dbReference>
<name>A0A6L5X901_9FIRM</name>
<dbReference type="Gene3D" id="3.40.80.10">
    <property type="entry name" value="Peptidoglycan recognition protein-like"/>
    <property type="match status" value="1"/>
</dbReference>
<keyword evidence="8" id="KW-1185">Reference proteome</keyword>